<keyword evidence="2" id="KW-1185">Reference proteome</keyword>
<protein>
    <submittedName>
        <fullName evidence="1">LPS export ABC transporter protein LptC</fullName>
    </submittedName>
</protein>
<organism evidence="1 2">
    <name type="scientific">Marinicella litoralis</name>
    <dbReference type="NCBI Taxonomy" id="644220"/>
    <lineage>
        <taxon>Bacteria</taxon>
        <taxon>Pseudomonadati</taxon>
        <taxon>Pseudomonadota</taxon>
        <taxon>Gammaproteobacteria</taxon>
        <taxon>Lysobacterales</taxon>
        <taxon>Marinicellaceae</taxon>
        <taxon>Marinicella</taxon>
    </lineage>
</organism>
<comment type="caution">
    <text evidence="1">The sequence shown here is derived from an EMBL/GenBank/DDBJ whole genome shotgun (WGS) entry which is preliminary data.</text>
</comment>
<dbReference type="GO" id="GO:0005886">
    <property type="term" value="C:plasma membrane"/>
    <property type="evidence" value="ECO:0007669"/>
    <property type="project" value="InterPro"/>
</dbReference>
<dbReference type="NCBIfam" id="TIGR04409">
    <property type="entry name" value="LptC_YrbK"/>
    <property type="match status" value="1"/>
</dbReference>
<dbReference type="RefSeq" id="WP_099019563.1">
    <property type="nucleotide sequence ID" value="NZ_NIHB01000003.1"/>
</dbReference>
<dbReference type="Proteomes" id="UP000295724">
    <property type="component" value="Unassembled WGS sequence"/>
</dbReference>
<evidence type="ECO:0000313" key="1">
    <source>
        <dbReference type="EMBL" id="TDR18440.1"/>
    </source>
</evidence>
<gene>
    <name evidence="1" type="ORF">C8D91_2360</name>
</gene>
<dbReference type="OrthoDB" id="6102924at2"/>
<proteinExistence type="predicted"/>
<dbReference type="EMBL" id="SNZB01000005">
    <property type="protein sequence ID" value="TDR18440.1"/>
    <property type="molecule type" value="Genomic_DNA"/>
</dbReference>
<dbReference type="GO" id="GO:0015221">
    <property type="term" value="F:lipopolysaccharide transmembrane transporter activity"/>
    <property type="evidence" value="ECO:0007669"/>
    <property type="project" value="InterPro"/>
</dbReference>
<evidence type="ECO:0000313" key="2">
    <source>
        <dbReference type="Proteomes" id="UP000295724"/>
    </source>
</evidence>
<accession>A0A4R6XKD9</accession>
<dbReference type="Gene3D" id="2.60.450.10">
    <property type="entry name" value="Lipopolysaccharide (LPS) transport protein A like domain"/>
    <property type="match status" value="1"/>
</dbReference>
<dbReference type="AlphaFoldDB" id="A0A4R6XKD9"/>
<dbReference type="InterPro" id="IPR010664">
    <property type="entry name" value="LipoPS_assembly_LptC-rel"/>
</dbReference>
<dbReference type="Pfam" id="PF06835">
    <property type="entry name" value="LptC"/>
    <property type="match status" value="1"/>
</dbReference>
<dbReference type="InterPro" id="IPR026265">
    <property type="entry name" value="LptC"/>
</dbReference>
<reference evidence="1 2" key="1">
    <citation type="submission" date="2019-03" db="EMBL/GenBank/DDBJ databases">
        <title>Genomic Encyclopedia of Type Strains, Phase IV (KMG-IV): sequencing the most valuable type-strain genomes for metagenomic binning, comparative biology and taxonomic classification.</title>
        <authorList>
            <person name="Goeker M."/>
        </authorList>
    </citation>
    <scope>NUCLEOTIDE SEQUENCE [LARGE SCALE GENOMIC DNA]</scope>
    <source>
        <strain evidence="1 2">DSM 25488</strain>
    </source>
</reference>
<name>A0A4R6XKD9_9GAMM</name>
<sequence length="184" mass="20601">MLEKSRLTQLLIFGILAIVSYAIYNKYYAPESDTEYEPFTKGYSLEGVIIRNSNESGEITSTIESPSMIHYADTELSEIKSPKYTMHQSDGDWVFTSVVGEINKGQTTIYFPELVDLSFDSESTEAVAIQTSQLTIDLNEKTGVTDSKISIKRPGLFLTGLGSVINFTDQSIEILEDMYAEFEN</sequence>